<dbReference type="EMBL" id="FUEG01000007">
    <property type="protein sequence ID" value="SJL07083.1"/>
    <property type="molecule type" value="Genomic_DNA"/>
</dbReference>
<protein>
    <submittedName>
        <fullName evidence="2">Uncharacterized protein</fullName>
    </submittedName>
</protein>
<dbReference type="AlphaFoldDB" id="A0A284RE93"/>
<gene>
    <name evidence="2" type="ORF">ARMOST_10426</name>
</gene>
<feature type="compositionally biased region" description="Acidic residues" evidence="1">
    <location>
        <begin position="315"/>
        <end position="325"/>
    </location>
</feature>
<reference evidence="3" key="1">
    <citation type="journal article" date="2017" name="Nat. Ecol. Evol.">
        <title>Genome expansion and lineage-specific genetic innovations in the forest pathogenic fungi Armillaria.</title>
        <authorList>
            <person name="Sipos G."/>
            <person name="Prasanna A.N."/>
            <person name="Walter M.C."/>
            <person name="O'Connor E."/>
            <person name="Balint B."/>
            <person name="Krizsan K."/>
            <person name="Kiss B."/>
            <person name="Hess J."/>
            <person name="Varga T."/>
            <person name="Slot J."/>
            <person name="Riley R."/>
            <person name="Boka B."/>
            <person name="Rigling D."/>
            <person name="Barry K."/>
            <person name="Lee J."/>
            <person name="Mihaltcheva S."/>
            <person name="LaButti K."/>
            <person name="Lipzen A."/>
            <person name="Waldron R."/>
            <person name="Moloney N.M."/>
            <person name="Sperisen C."/>
            <person name="Kredics L."/>
            <person name="Vagvoelgyi C."/>
            <person name="Patrignani A."/>
            <person name="Fitzpatrick D."/>
            <person name="Nagy I."/>
            <person name="Doyle S."/>
            <person name="Anderson J.B."/>
            <person name="Grigoriev I.V."/>
            <person name="Gueldener U."/>
            <person name="Muensterkoetter M."/>
            <person name="Nagy L.G."/>
        </authorList>
    </citation>
    <scope>NUCLEOTIDE SEQUENCE [LARGE SCALE GENOMIC DNA]</scope>
    <source>
        <strain evidence="3">C18/9</strain>
    </source>
</reference>
<keyword evidence="3" id="KW-1185">Reference proteome</keyword>
<dbReference type="Proteomes" id="UP000219338">
    <property type="component" value="Unassembled WGS sequence"/>
</dbReference>
<dbReference type="OrthoDB" id="10642300at2759"/>
<name>A0A284RE93_ARMOS</name>
<feature type="compositionally biased region" description="Gly residues" evidence="1">
    <location>
        <begin position="298"/>
        <end position="312"/>
    </location>
</feature>
<feature type="region of interest" description="Disordered" evidence="1">
    <location>
        <begin position="291"/>
        <end position="325"/>
    </location>
</feature>
<feature type="region of interest" description="Disordered" evidence="1">
    <location>
        <begin position="25"/>
        <end position="53"/>
    </location>
</feature>
<evidence type="ECO:0000313" key="3">
    <source>
        <dbReference type="Proteomes" id="UP000219338"/>
    </source>
</evidence>
<sequence length="384" mass="42331">MADFLPTGRKKAVVSRANRDFTAGIDTIGPNEMEESARRGDYEDGENTANRKMGDSLEKNHANVKTSSTGVANLSGTLQLRTPWSDFTLEPDTTLHADNIDAEIISCDAGLKGKFSNPLSFQPYSGDVMDGWALPNEAWNYSSMDPNYMNSANSPPLPPLNSQIFDLNAATNEYESVLNKELEEMFPAEWRHEFAPVKIKQSLRQSNPSLSLNDLLMLQPNPSLNPFLNPSMLQQSFSLNSLMWSPNTSTHIDPQPFIPWSTLCQLYSLSMANEVVPHALSFKTDKGERINAGRDEATGGGGVIKGGEGSGGDLSSDDSADDADDEAKRILKEAEWLKDSVSLLWSSSNLGEEYAYCINKWYKLEVSLPVRGEAEYAHSPVLKH</sequence>
<evidence type="ECO:0000256" key="1">
    <source>
        <dbReference type="SAM" id="MobiDB-lite"/>
    </source>
</evidence>
<proteinExistence type="predicted"/>
<accession>A0A284RE93</accession>
<evidence type="ECO:0000313" key="2">
    <source>
        <dbReference type="EMBL" id="SJL07083.1"/>
    </source>
</evidence>
<organism evidence="2 3">
    <name type="scientific">Armillaria ostoyae</name>
    <name type="common">Armillaria root rot fungus</name>
    <dbReference type="NCBI Taxonomy" id="47428"/>
    <lineage>
        <taxon>Eukaryota</taxon>
        <taxon>Fungi</taxon>
        <taxon>Dikarya</taxon>
        <taxon>Basidiomycota</taxon>
        <taxon>Agaricomycotina</taxon>
        <taxon>Agaricomycetes</taxon>
        <taxon>Agaricomycetidae</taxon>
        <taxon>Agaricales</taxon>
        <taxon>Marasmiineae</taxon>
        <taxon>Physalacriaceae</taxon>
        <taxon>Armillaria</taxon>
    </lineage>
</organism>